<evidence type="ECO:0000256" key="1">
    <source>
        <dbReference type="SAM" id="SignalP"/>
    </source>
</evidence>
<dbReference type="HOGENOM" id="CLU_946044_0_0_4"/>
<evidence type="ECO:0000259" key="2">
    <source>
        <dbReference type="Pfam" id="PF07589"/>
    </source>
</evidence>
<reference evidence="3 4" key="2">
    <citation type="journal article" date="2011" name="J. Bacteriol.">
        <title>Genomes of three methylotrophs from a single niche uncover genetic and metabolic divergence of Methylophilaceae.</title>
        <authorList>
            <person name="Lapidus A."/>
            <person name="Clum A."/>
            <person name="Labutti K."/>
            <person name="Kaluzhnaya M.G."/>
            <person name="Lim S."/>
            <person name="Beck D.A."/>
            <person name="Glavina Del Rio T."/>
            <person name="Nolan M."/>
            <person name="Mavromatis K."/>
            <person name="Huntemann M."/>
            <person name="Lucas S."/>
            <person name="Lidstrom M.E."/>
            <person name="Ivanova N."/>
            <person name="Chistoserdova L."/>
        </authorList>
    </citation>
    <scope>NUCLEOTIDE SEQUENCE [LARGE SCALE GENOMIC DNA]</scope>
    <source>
        <strain evidence="3 4">301</strain>
    </source>
</reference>
<dbReference type="STRING" id="666681.M301_0737"/>
<keyword evidence="1" id="KW-0732">Signal</keyword>
<dbReference type="RefSeq" id="WP_013147437.1">
    <property type="nucleotide sequence ID" value="NC_014207.1"/>
</dbReference>
<reference evidence="4" key="1">
    <citation type="submission" date="2010-05" db="EMBL/GenBank/DDBJ databases">
        <title>Complete sequence of Methylotenera sp. 301.</title>
        <authorList>
            <person name="Lucas S."/>
            <person name="Copeland A."/>
            <person name="Lapidus A."/>
            <person name="Cheng J.-F."/>
            <person name="Bruce D."/>
            <person name="Goodwin L."/>
            <person name="Pitluck S."/>
            <person name="Clum A."/>
            <person name="Land M."/>
            <person name="Hauser L."/>
            <person name="Kyrpides N."/>
            <person name="Ivanova N."/>
            <person name="Chistoservova L."/>
            <person name="Kalyuzhnaya M."/>
            <person name="Woyke T."/>
        </authorList>
    </citation>
    <scope>NUCLEOTIDE SEQUENCE [LARGE SCALE GENOMIC DNA]</scope>
    <source>
        <strain evidence="4">301</strain>
    </source>
</reference>
<gene>
    <name evidence="3" type="ordered locus">M301_0737</name>
</gene>
<feature type="signal peptide" evidence="1">
    <location>
        <begin position="1"/>
        <end position="23"/>
    </location>
</feature>
<dbReference type="AlphaFoldDB" id="D7DNV4"/>
<name>D7DNV4_METV0</name>
<keyword evidence="4" id="KW-1185">Reference proteome</keyword>
<protein>
    <recommendedName>
        <fullName evidence="2">Ice-binding protein C-terminal domain-containing protein</fullName>
    </recommendedName>
</protein>
<feature type="domain" description="Ice-binding protein C-terminal" evidence="2">
    <location>
        <begin position="243"/>
        <end position="267"/>
    </location>
</feature>
<proteinExistence type="predicted"/>
<accession>D7DNV4</accession>
<dbReference type="EMBL" id="CP002056">
    <property type="protein sequence ID" value="ADI29121.1"/>
    <property type="molecule type" value="Genomic_DNA"/>
</dbReference>
<dbReference type="Pfam" id="PF07589">
    <property type="entry name" value="PEP-CTERM"/>
    <property type="match status" value="1"/>
</dbReference>
<evidence type="ECO:0000313" key="4">
    <source>
        <dbReference type="Proteomes" id="UP000000383"/>
    </source>
</evidence>
<feature type="chain" id="PRO_5003094877" description="Ice-binding protein C-terminal domain-containing protein" evidence="1">
    <location>
        <begin position="24"/>
        <end position="272"/>
    </location>
</feature>
<dbReference type="KEGG" id="meh:M301_0737"/>
<evidence type="ECO:0000313" key="3">
    <source>
        <dbReference type="EMBL" id="ADI29121.1"/>
    </source>
</evidence>
<dbReference type="eggNOG" id="ENOG5033EFW">
    <property type="taxonomic scope" value="Bacteria"/>
</dbReference>
<dbReference type="Proteomes" id="UP000000383">
    <property type="component" value="Chromosome"/>
</dbReference>
<dbReference type="OrthoDB" id="8566323at2"/>
<dbReference type="InterPro" id="IPR013424">
    <property type="entry name" value="Ice-binding_C"/>
</dbReference>
<sequence length="272" mass="27404" precursor="true">MKFQLKALAAALALAAVAVPAQASIDANASGNGSFILTVLDKVANVSAAFDLGKNYSDFSIAGTSFANSGADAQGVSFSWDLAGNSDYSAAWTSFLNSANLANVTYAVTAGDNLGNGAGSRGYITTYVSAGASTTTTSLLTALGNMDTYVGNTSVGAGSTLLTADNGAAFQAPATTYYNGNKNNNTGVVTVGAIGTSLGVIQSVSAAANLSPVTNTMFGNGAKFTLTTAGALSYTTNPIVTAPVPEADTWAMMMVGLGLMGFMARRRNRNQA</sequence>
<organism evidence="3 4">
    <name type="scientific">Methylotenera versatilis (strain 301)</name>
    <dbReference type="NCBI Taxonomy" id="666681"/>
    <lineage>
        <taxon>Bacteria</taxon>
        <taxon>Pseudomonadati</taxon>
        <taxon>Pseudomonadota</taxon>
        <taxon>Betaproteobacteria</taxon>
        <taxon>Nitrosomonadales</taxon>
        <taxon>Methylophilaceae</taxon>
        <taxon>Methylotenera</taxon>
    </lineage>
</organism>